<keyword evidence="3" id="KW-1185">Reference proteome</keyword>
<dbReference type="EMBL" id="JASSZA010000019">
    <property type="protein sequence ID" value="KAK2088672.1"/>
    <property type="molecule type" value="Genomic_DNA"/>
</dbReference>
<accession>A0ABQ9TWX8</accession>
<evidence type="ECO:0000256" key="1">
    <source>
        <dbReference type="SAM" id="MobiDB-lite"/>
    </source>
</evidence>
<protein>
    <submittedName>
        <fullName evidence="2">Uncharacterized protein</fullName>
    </submittedName>
</protein>
<proteinExistence type="predicted"/>
<gene>
    <name evidence="2" type="ORF">P7K49_034579</name>
</gene>
<evidence type="ECO:0000313" key="2">
    <source>
        <dbReference type="EMBL" id="KAK2088672.1"/>
    </source>
</evidence>
<dbReference type="Proteomes" id="UP001266305">
    <property type="component" value="Unassembled WGS sequence"/>
</dbReference>
<reference evidence="2 3" key="1">
    <citation type="submission" date="2023-05" db="EMBL/GenBank/DDBJ databases">
        <title>B98-5 Cell Line De Novo Hybrid Assembly: An Optical Mapping Approach.</title>
        <authorList>
            <person name="Kananen K."/>
            <person name="Auerbach J.A."/>
            <person name="Kautto E."/>
            <person name="Blachly J.S."/>
        </authorList>
    </citation>
    <scope>NUCLEOTIDE SEQUENCE [LARGE SCALE GENOMIC DNA]</scope>
    <source>
        <strain evidence="2">B95-8</strain>
        <tissue evidence="2">Cell line</tissue>
    </source>
</reference>
<evidence type="ECO:0000313" key="3">
    <source>
        <dbReference type="Proteomes" id="UP001266305"/>
    </source>
</evidence>
<organism evidence="2 3">
    <name type="scientific">Saguinus oedipus</name>
    <name type="common">Cotton-top tamarin</name>
    <name type="synonym">Oedipomidas oedipus</name>
    <dbReference type="NCBI Taxonomy" id="9490"/>
    <lineage>
        <taxon>Eukaryota</taxon>
        <taxon>Metazoa</taxon>
        <taxon>Chordata</taxon>
        <taxon>Craniata</taxon>
        <taxon>Vertebrata</taxon>
        <taxon>Euteleostomi</taxon>
        <taxon>Mammalia</taxon>
        <taxon>Eutheria</taxon>
        <taxon>Euarchontoglires</taxon>
        <taxon>Primates</taxon>
        <taxon>Haplorrhini</taxon>
        <taxon>Platyrrhini</taxon>
        <taxon>Cebidae</taxon>
        <taxon>Callitrichinae</taxon>
        <taxon>Saguinus</taxon>
    </lineage>
</organism>
<comment type="caution">
    <text evidence="2">The sequence shown here is derived from an EMBL/GenBank/DDBJ whole genome shotgun (WGS) entry which is preliminary data.</text>
</comment>
<name>A0ABQ9TWX8_SAGOE</name>
<feature type="region of interest" description="Disordered" evidence="1">
    <location>
        <begin position="95"/>
        <end position="118"/>
    </location>
</feature>
<sequence length="118" mass="11925">MALASSALYLGLPDGLGTPALESVGPTPTSQGCAEKLGTQLRKWQRGGTAWVFTGGLDQLGTSGIALGRGQEATRGFLPMGGSLLVGVSTNHQEGSTLPSWGGSGNTPYALVQPPGFP</sequence>